<dbReference type="InterPro" id="IPR052709">
    <property type="entry name" value="Transposase-MT_Hybrid"/>
</dbReference>
<evidence type="ECO:0000313" key="1">
    <source>
        <dbReference type="EMBL" id="GBN38902.1"/>
    </source>
</evidence>
<sequence>MENYQYSYFLSDLTTTVKSILTSGVVLLHDNIRPHSAVVTQQLLKQFKWDVSDHPAYSPDLAASDFHRFPELKNCLGGQNFQKI</sequence>
<dbReference type="PANTHER" id="PTHR46060:SF1">
    <property type="entry name" value="MARINER MOS1 TRANSPOSASE-LIKE PROTEIN"/>
    <property type="match status" value="1"/>
</dbReference>
<dbReference type="AlphaFoldDB" id="A0A4Y2NJ12"/>
<dbReference type="InterPro" id="IPR036397">
    <property type="entry name" value="RNaseH_sf"/>
</dbReference>
<organism evidence="1 2">
    <name type="scientific">Araneus ventricosus</name>
    <name type="common">Orbweaver spider</name>
    <name type="synonym">Epeira ventricosa</name>
    <dbReference type="NCBI Taxonomy" id="182803"/>
    <lineage>
        <taxon>Eukaryota</taxon>
        <taxon>Metazoa</taxon>
        <taxon>Ecdysozoa</taxon>
        <taxon>Arthropoda</taxon>
        <taxon>Chelicerata</taxon>
        <taxon>Arachnida</taxon>
        <taxon>Araneae</taxon>
        <taxon>Araneomorphae</taxon>
        <taxon>Entelegynae</taxon>
        <taxon>Araneoidea</taxon>
        <taxon>Araneidae</taxon>
        <taxon>Araneus</taxon>
    </lineage>
</organism>
<dbReference type="EMBL" id="BGPR01009258">
    <property type="protein sequence ID" value="GBN38902.1"/>
    <property type="molecule type" value="Genomic_DNA"/>
</dbReference>
<reference evidence="1 2" key="1">
    <citation type="journal article" date="2019" name="Sci. Rep.">
        <title>Orb-weaving spider Araneus ventricosus genome elucidates the spidroin gene catalogue.</title>
        <authorList>
            <person name="Kono N."/>
            <person name="Nakamura H."/>
            <person name="Ohtoshi R."/>
            <person name="Moran D.A.P."/>
            <person name="Shinohara A."/>
            <person name="Yoshida Y."/>
            <person name="Fujiwara M."/>
            <person name="Mori M."/>
            <person name="Tomita M."/>
            <person name="Arakawa K."/>
        </authorList>
    </citation>
    <scope>NUCLEOTIDE SEQUENCE [LARGE SCALE GENOMIC DNA]</scope>
</reference>
<dbReference type="Proteomes" id="UP000499080">
    <property type="component" value="Unassembled WGS sequence"/>
</dbReference>
<keyword evidence="2" id="KW-1185">Reference proteome</keyword>
<protein>
    <recommendedName>
        <fullName evidence="3">Histone-lysine N-methyltransferase SETMAR</fullName>
    </recommendedName>
</protein>
<evidence type="ECO:0000313" key="2">
    <source>
        <dbReference type="Proteomes" id="UP000499080"/>
    </source>
</evidence>
<dbReference type="Gene3D" id="3.30.420.10">
    <property type="entry name" value="Ribonuclease H-like superfamily/Ribonuclease H"/>
    <property type="match status" value="1"/>
</dbReference>
<gene>
    <name evidence="1" type="ORF">AVEN_116563_1</name>
</gene>
<name>A0A4Y2NJ12_ARAVE</name>
<comment type="caution">
    <text evidence="1">The sequence shown here is derived from an EMBL/GenBank/DDBJ whole genome shotgun (WGS) entry which is preliminary data.</text>
</comment>
<accession>A0A4Y2NJ12</accession>
<evidence type="ECO:0008006" key="3">
    <source>
        <dbReference type="Google" id="ProtNLM"/>
    </source>
</evidence>
<dbReference type="PANTHER" id="PTHR46060">
    <property type="entry name" value="MARINER MOS1 TRANSPOSASE-LIKE PROTEIN"/>
    <property type="match status" value="1"/>
</dbReference>
<proteinExistence type="predicted"/>
<dbReference type="GO" id="GO:0003676">
    <property type="term" value="F:nucleic acid binding"/>
    <property type="evidence" value="ECO:0007669"/>
    <property type="project" value="InterPro"/>
</dbReference>